<dbReference type="Proteomes" id="UP000265520">
    <property type="component" value="Unassembled WGS sequence"/>
</dbReference>
<accession>A0A392S6J3</accession>
<dbReference type="EMBL" id="LXQA010322207">
    <property type="protein sequence ID" value="MCI43804.1"/>
    <property type="molecule type" value="Genomic_DNA"/>
</dbReference>
<protein>
    <submittedName>
        <fullName evidence="1">Pentatricopeptide repeat-containing protein mitochondrial-like</fullName>
    </submittedName>
</protein>
<dbReference type="AlphaFoldDB" id="A0A392S6J3"/>
<feature type="non-terminal residue" evidence="1">
    <location>
        <position position="102"/>
    </location>
</feature>
<evidence type="ECO:0000313" key="1">
    <source>
        <dbReference type="EMBL" id="MCI43804.1"/>
    </source>
</evidence>
<comment type="caution">
    <text evidence="1">The sequence shown here is derived from an EMBL/GenBank/DDBJ whole genome shotgun (WGS) entry which is preliminary data.</text>
</comment>
<sequence>MLNHLLVKPAQRTLITSHLYRSRITSRFCLQLTTVAESPPPPEDDATVAKLVLESDPKSLAETLSNHSFQWTPNLVNNVLKRLWNHGPKALQFFKHLDRHPT</sequence>
<reference evidence="1 2" key="1">
    <citation type="journal article" date="2018" name="Front. Plant Sci.">
        <title>Red Clover (Trifolium pratense) and Zigzag Clover (T. medium) - A Picture of Genomic Similarities and Differences.</title>
        <authorList>
            <person name="Dluhosova J."/>
            <person name="Istvanek J."/>
            <person name="Nedelnik J."/>
            <person name="Repkova J."/>
        </authorList>
    </citation>
    <scope>NUCLEOTIDE SEQUENCE [LARGE SCALE GENOMIC DNA]</scope>
    <source>
        <strain evidence="2">cv. 10/8</strain>
        <tissue evidence="1">Leaf</tissue>
    </source>
</reference>
<keyword evidence="2" id="KW-1185">Reference proteome</keyword>
<organism evidence="1 2">
    <name type="scientific">Trifolium medium</name>
    <dbReference type="NCBI Taxonomy" id="97028"/>
    <lineage>
        <taxon>Eukaryota</taxon>
        <taxon>Viridiplantae</taxon>
        <taxon>Streptophyta</taxon>
        <taxon>Embryophyta</taxon>
        <taxon>Tracheophyta</taxon>
        <taxon>Spermatophyta</taxon>
        <taxon>Magnoliopsida</taxon>
        <taxon>eudicotyledons</taxon>
        <taxon>Gunneridae</taxon>
        <taxon>Pentapetalae</taxon>
        <taxon>rosids</taxon>
        <taxon>fabids</taxon>
        <taxon>Fabales</taxon>
        <taxon>Fabaceae</taxon>
        <taxon>Papilionoideae</taxon>
        <taxon>50 kb inversion clade</taxon>
        <taxon>NPAAA clade</taxon>
        <taxon>Hologalegina</taxon>
        <taxon>IRL clade</taxon>
        <taxon>Trifolieae</taxon>
        <taxon>Trifolium</taxon>
    </lineage>
</organism>
<proteinExistence type="predicted"/>
<evidence type="ECO:0000313" key="2">
    <source>
        <dbReference type="Proteomes" id="UP000265520"/>
    </source>
</evidence>
<name>A0A392S6J3_9FABA</name>